<dbReference type="Pfam" id="PF13540">
    <property type="entry name" value="RCC1_2"/>
    <property type="match status" value="3"/>
</dbReference>
<dbReference type="InterPro" id="IPR044023">
    <property type="entry name" value="Ig_7"/>
</dbReference>
<reference evidence="6 7" key="1">
    <citation type="submission" date="2024-04" db="EMBL/GenBank/DDBJ databases">
        <title>Luteolibacter sp. isolated from soil.</title>
        <authorList>
            <person name="An J."/>
        </authorList>
    </citation>
    <scope>NUCLEOTIDE SEQUENCE [LARGE SCALE GENOMIC DNA]</scope>
    <source>
        <strain evidence="6 7">Y139</strain>
    </source>
</reference>
<dbReference type="Pfam" id="PF25390">
    <property type="entry name" value="WD40_RLD"/>
    <property type="match status" value="1"/>
</dbReference>
<keyword evidence="7" id="KW-1185">Reference proteome</keyword>
<dbReference type="Gene3D" id="2.60.40.10">
    <property type="entry name" value="Immunoglobulins"/>
    <property type="match status" value="2"/>
</dbReference>
<keyword evidence="3" id="KW-0732">Signal</keyword>
<dbReference type="PANTHER" id="PTHR45982:SF1">
    <property type="entry name" value="REGULATOR OF CHROMOSOME CONDENSATION"/>
    <property type="match status" value="1"/>
</dbReference>
<evidence type="ECO:0000313" key="7">
    <source>
        <dbReference type="Proteomes" id="UP001371305"/>
    </source>
</evidence>
<name>A0ABU9ATH9_9BACT</name>
<dbReference type="PROSITE" id="PS00626">
    <property type="entry name" value="RCC1_2"/>
    <property type="match status" value="5"/>
</dbReference>
<organism evidence="6 7">
    <name type="scientific">Luteolibacter soli</name>
    <dbReference type="NCBI Taxonomy" id="3135280"/>
    <lineage>
        <taxon>Bacteria</taxon>
        <taxon>Pseudomonadati</taxon>
        <taxon>Verrucomicrobiota</taxon>
        <taxon>Verrucomicrobiia</taxon>
        <taxon>Verrucomicrobiales</taxon>
        <taxon>Verrucomicrobiaceae</taxon>
        <taxon>Luteolibacter</taxon>
    </lineage>
</organism>
<keyword evidence="2" id="KW-0677">Repeat</keyword>
<dbReference type="PROSITE" id="PS50012">
    <property type="entry name" value="RCC1_3"/>
    <property type="match status" value="16"/>
</dbReference>
<evidence type="ECO:0000256" key="1">
    <source>
        <dbReference type="ARBA" id="ARBA00022658"/>
    </source>
</evidence>
<feature type="chain" id="PRO_5045766490" description="Ig-like domain-containing protein" evidence="3">
    <location>
        <begin position="18"/>
        <end position="1680"/>
    </location>
</feature>
<evidence type="ECO:0000259" key="4">
    <source>
        <dbReference type="Pfam" id="PF19081"/>
    </source>
</evidence>
<dbReference type="PRINTS" id="PR00633">
    <property type="entry name" value="RCCNDNSATION"/>
</dbReference>
<dbReference type="Pfam" id="PF00415">
    <property type="entry name" value="RCC1"/>
    <property type="match status" value="6"/>
</dbReference>
<dbReference type="InterPro" id="IPR013783">
    <property type="entry name" value="Ig-like_fold"/>
</dbReference>
<feature type="domain" description="Ig-like" evidence="4">
    <location>
        <begin position="528"/>
        <end position="613"/>
    </location>
</feature>
<proteinExistence type="predicted"/>
<evidence type="ECO:0000256" key="3">
    <source>
        <dbReference type="SAM" id="SignalP"/>
    </source>
</evidence>
<dbReference type="InterPro" id="IPR009091">
    <property type="entry name" value="RCC1/BLIP-II"/>
</dbReference>
<dbReference type="InterPro" id="IPR000408">
    <property type="entry name" value="Reg_chr_condens"/>
</dbReference>
<comment type="caution">
    <text evidence="6">The sequence shown here is derived from an EMBL/GenBank/DDBJ whole genome shotgun (WGS) entry which is preliminary data.</text>
</comment>
<evidence type="ECO:0000313" key="6">
    <source>
        <dbReference type="EMBL" id="MEK7951054.1"/>
    </source>
</evidence>
<sequence>MRLLFSLLCLASLPLQAAPPVLSAEPQDQQVEFGDNAVLSVTASGSNLSYQWYKGQSGNLSSPVLGAVGPLMLSLPLAADSSFWVRVSNADGAVNSPAADITVAPMVPATLKGTGFVRNQAVSTPVSLVRDVVRVVGGRYHAHFIKSDGSLWGLGGNSSAQLGDGTSTHRYNPVPVTLTGVMQIAAGDEHTIFLTADGSLWAAGSNNDGQLGDGTGISRGTPKKITGGVARIAAGGYKTFFIRTNGSLWGMGSNYGGELGDGTTIPRYSPVKIADGVVNVTSGGRHAMFIKSDGSLWAMGQNDHGQLGNGNNTVVWQGPVSVATGISRVAAGPVYTLILKQDGTLMGTGYNGSGQLGIGSTTSTTTPSVCTTGVRGISTQQDHCLFLKDDNSLWGMGWNPQGQLGDGTTVTRTLPVPIASGVSGMAAGGSFSYFLDATPQITGQDAPVASLVNDGLVLRVVVAGPGPFSYQWFTGAAGDTTQPIAGAVTSVYAVPAASIGQPHWVRITNAYGSKDSAAVVPANAETQPVVTTQPQPQAVGYGENATFTVAATGTGLGYQWYAGPAGDTSAPVAGATGAMLVTPPLSTLTSFWVRVTNLSGSGDSIAATATVTPATTGRLMGSGDNSWGQLGVPSNTPQPAQVASGILDMTTNVDHGLILTATGELFATGRNYYGQLGDGSTTDRYTPVLIASSVARVATGYSHSLFVKTDGTLWGVGLADGGQLGDGGGYYSRTTPIQVATGVADISCSNYSSQILRTDGTLWQTQVSTDYEVPDWTLVATGVVRARGGWDRYFIKADGSLWGRGYDNYGQIGDGPEVTGETPVLVATGVRKMSAGQYHSLFIKNNGTLWAAGYNFFGQLGDGTTTNRPTAFQLATNVVDAAAGNSHSLFVKTDGTMWSMGYPGSGRLGGNYNSNTTLPGLAATGVSKVVAGSSHSWWMDARAELAGQPADAVILTGQQATLSVLPGGPGPFTYQWFAGETGDQSAPLAGATSSSFQTAPLAVTTKFWLRVGNAYGTANSRTVTVTVAVQPVITIEPDQYSVLTGSQALYSVAATGGALSYQWYRGTPGNTSNPVAGATSPVLGLSALSGAPAVWVRVTNLAGTVDSHGATAMAPLRVPGTVSGMGRNTFGPLADGTTQQRRTPVLSMRDVVKISAGIDHSLFLKADGSLWGSGTSYSGELGTGSSINQNLLPIPIMTGVADMSAGGFTLILKQDGTLWATGTNDYGAHSGAPSAPRFTPVQVNSGVSRIAAGSFHSLVVKNDGSLWAYGGNSDGQLGNGSSSNPGQPVHLADSVVDVAAGSGHSLFLKNDGTLWATGYSQIGSVSISYEPILVARDVVACSAGRQFSHFIKNDRSLWAVGRNEFGMLGTGNKNSQPAPVRVMEDVASVSCGFDHTCIVKLDRTVWTVGRNDQGQLGTGDLTSRSTPVMIAAGVSSSAAGSSQSLFIDLKPLITRQPVSLNAQAGSETSLDLEIHSSVPATIQWYRGRSGDTSRPITGATGSILTLPSPLTGTYYWARVSNEWGWRDSAAAAVTLPGMGSTDWQEWAFNAGLNESNLSPETDADGDGLANVLERAFDTSPLLPSPEGLPVATLAFRNGQTYLDLVYRRSNSGSPDIGYQWSPDLITWSTFYPVSNGGPGSGSLSLLNSNVDGDGSASLYRISRSLRSWETVGFLRLEVTE</sequence>
<dbReference type="SUPFAM" id="SSF50985">
    <property type="entry name" value="RCC1/BLIP-II"/>
    <property type="match status" value="4"/>
</dbReference>
<keyword evidence="1" id="KW-0344">Guanine-nucleotide releasing factor</keyword>
<gene>
    <name evidence="6" type="ORF">WKV53_11125</name>
</gene>
<evidence type="ECO:0008006" key="8">
    <source>
        <dbReference type="Google" id="ProtNLM"/>
    </source>
</evidence>
<protein>
    <recommendedName>
        <fullName evidence="8">Ig-like domain-containing protein</fullName>
    </recommendedName>
</protein>
<dbReference type="Pfam" id="PF19081">
    <property type="entry name" value="Ig_7"/>
    <property type="match status" value="1"/>
</dbReference>
<dbReference type="PANTHER" id="PTHR45982">
    <property type="entry name" value="REGULATOR OF CHROMOSOME CONDENSATION"/>
    <property type="match status" value="1"/>
</dbReference>
<dbReference type="InterPro" id="IPR058923">
    <property type="entry name" value="RCC1-like_dom"/>
</dbReference>
<dbReference type="SUPFAM" id="SSF48726">
    <property type="entry name" value="Immunoglobulin"/>
    <property type="match status" value="1"/>
</dbReference>
<dbReference type="Proteomes" id="UP001371305">
    <property type="component" value="Unassembled WGS sequence"/>
</dbReference>
<dbReference type="RefSeq" id="WP_341404656.1">
    <property type="nucleotide sequence ID" value="NZ_JBBUKT010000003.1"/>
</dbReference>
<accession>A0ABU9ATH9</accession>
<dbReference type="Gene3D" id="2.60.40.2700">
    <property type="match status" value="1"/>
</dbReference>
<evidence type="ECO:0000259" key="5">
    <source>
        <dbReference type="Pfam" id="PF25390"/>
    </source>
</evidence>
<dbReference type="InterPro" id="IPR036179">
    <property type="entry name" value="Ig-like_dom_sf"/>
</dbReference>
<feature type="domain" description="RCC1-like" evidence="5">
    <location>
        <begin position="119"/>
        <end position="368"/>
    </location>
</feature>
<dbReference type="EMBL" id="JBBUKT010000003">
    <property type="protein sequence ID" value="MEK7951054.1"/>
    <property type="molecule type" value="Genomic_DNA"/>
</dbReference>
<dbReference type="InterPro" id="IPR051553">
    <property type="entry name" value="Ran_GTPase-activating"/>
</dbReference>
<evidence type="ECO:0000256" key="2">
    <source>
        <dbReference type="ARBA" id="ARBA00022737"/>
    </source>
</evidence>
<dbReference type="Gene3D" id="2.130.10.30">
    <property type="entry name" value="Regulator of chromosome condensation 1/beta-lactamase-inhibitor protein II"/>
    <property type="match status" value="6"/>
</dbReference>
<feature type="signal peptide" evidence="3">
    <location>
        <begin position="1"/>
        <end position="17"/>
    </location>
</feature>